<organism evidence="9 10">
    <name type="scientific">Paludibaculum fermentans</name>
    <dbReference type="NCBI Taxonomy" id="1473598"/>
    <lineage>
        <taxon>Bacteria</taxon>
        <taxon>Pseudomonadati</taxon>
        <taxon>Acidobacteriota</taxon>
        <taxon>Terriglobia</taxon>
        <taxon>Bryobacterales</taxon>
        <taxon>Bryobacteraceae</taxon>
        <taxon>Paludibaculum</taxon>
    </lineage>
</organism>
<dbReference type="EMBL" id="CP063849">
    <property type="protein sequence ID" value="QOY91343.1"/>
    <property type="molecule type" value="Genomic_DNA"/>
</dbReference>
<evidence type="ECO:0000256" key="3">
    <source>
        <dbReference type="ARBA" id="ARBA00022448"/>
    </source>
</evidence>
<dbReference type="GO" id="GO:0015562">
    <property type="term" value="F:efflux transmembrane transporter activity"/>
    <property type="evidence" value="ECO:0007669"/>
    <property type="project" value="InterPro"/>
</dbReference>
<evidence type="ECO:0000313" key="9">
    <source>
        <dbReference type="EMBL" id="QOY91343.1"/>
    </source>
</evidence>
<evidence type="ECO:0000256" key="2">
    <source>
        <dbReference type="ARBA" id="ARBA00007613"/>
    </source>
</evidence>
<dbReference type="InterPro" id="IPR003423">
    <property type="entry name" value="OMP_efflux"/>
</dbReference>
<dbReference type="PANTHER" id="PTHR30026:SF20">
    <property type="entry name" value="OUTER MEMBRANE PROTEIN TOLC"/>
    <property type="match status" value="1"/>
</dbReference>
<evidence type="ECO:0000256" key="5">
    <source>
        <dbReference type="ARBA" id="ARBA00022692"/>
    </source>
</evidence>
<dbReference type="KEGG" id="pfer:IRI77_15755"/>
<keyword evidence="3" id="KW-0813">Transport</keyword>
<dbReference type="InterPro" id="IPR051906">
    <property type="entry name" value="TolC-like"/>
</dbReference>
<keyword evidence="5" id="KW-0812">Transmembrane</keyword>
<evidence type="ECO:0000313" key="10">
    <source>
        <dbReference type="Proteomes" id="UP000593892"/>
    </source>
</evidence>
<evidence type="ECO:0000256" key="8">
    <source>
        <dbReference type="SAM" id="Coils"/>
    </source>
</evidence>
<dbReference type="Pfam" id="PF02321">
    <property type="entry name" value="OEP"/>
    <property type="match status" value="2"/>
</dbReference>
<comment type="subcellular location">
    <subcellularLocation>
        <location evidence="1">Cell outer membrane</location>
    </subcellularLocation>
</comment>
<sequence length="427" mass="46576">MRRWIWLAVFPAVLMGAPADPPRRLTLREAEERALKNHPLLQSAKALEKASLEVPKEVRSRLFPTVESNVTGALVNDDTARIFAGALNSPSLFNHVGAGLSVSQLITDFGRTRNLTASAQFQAQAQGEVTNTTHAGVLLQVDRSYYTTLRSQAVLRVAQQTVKARQLVADQASTLAQSKLRSELDVTFAKVNLEEALLLLSNAENEERAAMAELSTALGESGPSEFTLQEDEIPGELPPDSAPLISEALNQRPEARQAKLQIQAAERFARAERALRYPTLSAGANAGGAPVRPERFTPGWAAAAVNVQIPIFNGGLFTARRTEAELRMEAARQQGRDIENRIARDVRVAYLSAVNAYKRLQLTAQLLDQAGQSLKLAQARYELGLSSIVELSQAQLNVTRAQIAQASAKFDYQAERASLNYQTGALK</sequence>
<evidence type="ECO:0000256" key="7">
    <source>
        <dbReference type="ARBA" id="ARBA00023237"/>
    </source>
</evidence>
<dbReference type="Proteomes" id="UP000593892">
    <property type="component" value="Chromosome"/>
</dbReference>
<evidence type="ECO:0000256" key="4">
    <source>
        <dbReference type="ARBA" id="ARBA00022452"/>
    </source>
</evidence>
<keyword evidence="8" id="KW-0175">Coiled coil</keyword>
<dbReference type="AlphaFoldDB" id="A0A7S7SNW3"/>
<evidence type="ECO:0000256" key="6">
    <source>
        <dbReference type="ARBA" id="ARBA00023136"/>
    </source>
</evidence>
<dbReference type="Gene3D" id="1.20.1600.10">
    <property type="entry name" value="Outer membrane efflux proteins (OEP)"/>
    <property type="match status" value="1"/>
</dbReference>
<dbReference type="PANTHER" id="PTHR30026">
    <property type="entry name" value="OUTER MEMBRANE PROTEIN TOLC"/>
    <property type="match status" value="1"/>
</dbReference>
<proteinExistence type="inferred from homology"/>
<keyword evidence="10" id="KW-1185">Reference proteome</keyword>
<comment type="similarity">
    <text evidence="2">Belongs to the outer membrane factor (OMF) (TC 1.B.17) family.</text>
</comment>
<protein>
    <submittedName>
        <fullName evidence="9">TolC family protein</fullName>
    </submittedName>
</protein>
<keyword evidence="6" id="KW-0472">Membrane</keyword>
<dbReference type="SUPFAM" id="SSF56954">
    <property type="entry name" value="Outer membrane efflux proteins (OEP)"/>
    <property type="match status" value="1"/>
</dbReference>
<evidence type="ECO:0000256" key="1">
    <source>
        <dbReference type="ARBA" id="ARBA00004442"/>
    </source>
</evidence>
<dbReference type="GO" id="GO:0009279">
    <property type="term" value="C:cell outer membrane"/>
    <property type="evidence" value="ECO:0007669"/>
    <property type="project" value="UniProtKB-SubCell"/>
</dbReference>
<keyword evidence="4" id="KW-1134">Transmembrane beta strand</keyword>
<dbReference type="GO" id="GO:1990281">
    <property type="term" value="C:efflux pump complex"/>
    <property type="evidence" value="ECO:0007669"/>
    <property type="project" value="TreeGrafter"/>
</dbReference>
<gene>
    <name evidence="9" type="ORF">IRI77_15755</name>
</gene>
<accession>A0A7S7SNW3</accession>
<keyword evidence="7" id="KW-0998">Cell outer membrane</keyword>
<dbReference type="GO" id="GO:0015288">
    <property type="term" value="F:porin activity"/>
    <property type="evidence" value="ECO:0007669"/>
    <property type="project" value="TreeGrafter"/>
</dbReference>
<dbReference type="RefSeq" id="WP_194452997.1">
    <property type="nucleotide sequence ID" value="NZ_CP063849.1"/>
</dbReference>
<name>A0A7S7SNW3_PALFE</name>
<reference evidence="9 10" key="1">
    <citation type="submission" date="2020-10" db="EMBL/GenBank/DDBJ databases">
        <title>Complete genome sequence of Paludibaculum fermentans P105T, a facultatively anaerobic acidobacterium capable of dissimilatory Fe(III) reduction.</title>
        <authorList>
            <person name="Dedysh S.N."/>
            <person name="Beletsky A.V."/>
            <person name="Kulichevskaya I.S."/>
            <person name="Mardanov A.V."/>
            <person name="Ravin N.V."/>
        </authorList>
    </citation>
    <scope>NUCLEOTIDE SEQUENCE [LARGE SCALE GENOMIC DNA]</scope>
    <source>
        <strain evidence="9 10">P105</strain>
    </source>
</reference>
<feature type="coiled-coil region" evidence="8">
    <location>
        <begin position="186"/>
        <end position="220"/>
    </location>
</feature>